<dbReference type="InterPro" id="IPR023210">
    <property type="entry name" value="NADP_OxRdtase_dom"/>
</dbReference>
<dbReference type="GeneID" id="27723031"/>
<dbReference type="PRINTS" id="PR00069">
    <property type="entry name" value="ALDKETRDTASE"/>
</dbReference>
<evidence type="ECO:0000313" key="4">
    <source>
        <dbReference type="EMBL" id="KEZ43807.1"/>
    </source>
</evidence>
<comment type="caution">
    <text evidence="4">The sequence shown here is derived from an EMBL/GenBank/DDBJ whole genome shotgun (WGS) entry which is preliminary data.</text>
</comment>
<dbReference type="RefSeq" id="XP_016643606.1">
    <property type="nucleotide sequence ID" value="XM_016786630.1"/>
</dbReference>
<feature type="domain" description="NADP-dependent oxidoreductase" evidence="2">
    <location>
        <begin position="509"/>
        <end position="768"/>
    </location>
</feature>
<keyword evidence="1 4" id="KW-0560">Oxidoreductase</keyword>
<dbReference type="Pfam" id="PF06985">
    <property type="entry name" value="HET"/>
    <property type="match status" value="1"/>
</dbReference>
<evidence type="ECO:0000313" key="5">
    <source>
        <dbReference type="Proteomes" id="UP000028545"/>
    </source>
</evidence>
<reference evidence="4 5" key="1">
    <citation type="journal article" date="2014" name="Genome Announc.">
        <title>Draft genome sequence of the pathogenic fungus Scedosporium apiospermum.</title>
        <authorList>
            <person name="Vandeputte P."/>
            <person name="Ghamrawi S."/>
            <person name="Rechenmann M."/>
            <person name="Iltis A."/>
            <person name="Giraud S."/>
            <person name="Fleury M."/>
            <person name="Thornton C."/>
            <person name="Delhaes L."/>
            <person name="Meyer W."/>
            <person name="Papon N."/>
            <person name="Bouchara J.P."/>
        </authorList>
    </citation>
    <scope>NUCLEOTIDE SEQUENCE [LARGE SCALE GENOMIC DNA]</scope>
    <source>
        <strain evidence="4 5">IHEM 14462</strain>
    </source>
</reference>
<organism evidence="4 5">
    <name type="scientific">Pseudallescheria apiosperma</name>
    <name type="common">Scedosporium apiospermum</name>
    <dbReference type="NCBI Taxonomy" id="563466"/>
    <lineage>
        <taxon>Eukaryota</taxon>
        <taxon>Fungi</taxon>
        <taxon>Dikarya</taxon>
        <taxon>Ascomycota</taxon>
        <taxon>Pezizomycotina</taxon>
        <taxon>Sordariomycetes</taxon>
        <taxon>Hypocreomycetidae</taxon>
        <taxon>Microascales</taxon>
        <taxon>Microascaceae</taxon>
        <taxon>Scedosporium</taxon>
    </lineage>
</organism>
<dbReference type="GO" id="GO:0047019">
    <property type="term" value="F:indole-3-acetaldehyde reductase (NADPH) activity"/>
    <property type="evidence" value="ECO:0007669"/>
    <property type="project" value="UniProtKB-EC"/>
</dbReference>
<dbReference type="Pfam" id="PF00248">
    <property type="entry name" value="Aldo_ket_red"/>
    <property type="match status" value="1"/>
</dbReference>
<dbReference type="EC" id="1.1.1.190" evidence="4"/>
<dbReference type="EC" id="1.1.1.191" evidence="4"/>
<dbReference type="InterPro" id="IPR044494">
    <property type="entry name" value="AKR3C2/3"/>
</dbReference>
<dbReference type="OrthoDB" id="416253at2759"/>
<evidence type="ECO:0000256" key="1">
    <source>
        <dbReference type="ARBA" id="ARBA00023002"/>
    </source>
</evidence>
<accession>A0A084G8Z5</accession>
<dbReference type="EMBL" id="JOWA01000090">
    <property type="protein sequence ID" value="KEZ43807.1"/>
    <property type="molecule type" value="Genomic_DNA"/>
</dbReference>
<dbReference type="PANTHER" id="PTHR33112">
    <property type="entry name" value="DOMAIN PROTEIN, PUTATIVE-RELATED"/>
    <property type="match status" value="1"/>
</dbReference>
<evidence type="ECO:0000259" key="3">
    <source>
        <dbReference type="Pfam" id="PF06985"/>
    </source>
</evidence>
<gene>
    <name evidence="4" type="ORF">SAPIO_CDS3959</name>
</gene>
<dbReference type="InterPro" id="IPR036812">
    <property type="entry name" value="NAD(P)_OxRdtase_dom_sf"/>
</dbReference>
<protein>
    <submittedName>
        <fullName evidence="4">Indole-3-acetaldehyde reductase (NADH)</fullName>
        <ecNumber evidence="4">1.1.1.190</ecNumber>
        <ecNumber evidence="4">1.1.1.191</ecNumber>
    </submittedName>
</protein>
<dbReference type="OMA" id="HERPLEK"/>
<dbReference type="InterPro" id="IPR020471">
    <property type="entry name" value="AKR"/>
</dbReference>
<dbReference type="GO" id="GO:0047018">
    <property type="term" value="F:indole-3-acetaldehyde reductase (NADH) activity"/>
    <property type="evidence" value="ECO:0007669"/>
    <property type="project" value="UniProtKB-EC"/>
</dbReference>
<feature type="domain" description="Heterokaryon incompatibility" evidence="3">
    <location>
        <begin position="29"/>
        <end position="191"/>
    </location>
</feature>
<name>A0A084G8Z5_PSEDA</name>
<keyword evidence="5" id="KW-1185">Reference proteome</keyword>
<dbReference type="HOGENOM" id="CLU_356079_0_0_1"/>
<proteinExistence type="predicted"/>
<dbReference type="CDD" id="cd19120">
    <property type="entry name" value="AKR_AKR3C2-3"/>
    <property type="match status" value="1"/>
</dbReference>
<dbReference type="InterPro" id="IPR018170">
    <property type="entry name" value="Aldo/ket_reductase_CS"/>
</dbReference>
<dbReference type="AlphaFoldDB" id="A0A084G8Z5"/>
<sequence>MAPVIDIGLDGRSPRLYITDEEDVRTAEYVTLSYYWGKSNGPARTTKNNLEARRREINTAELPQTIRDALLITKHLGVRFLWVDAICIVQPTDQDRSDWLNEAPKMGQYYSNAACTIAACVASDSAEGFLHERPLEKLQPERECPLEPWTPSPKLFPEPPAHVTVLKPSPSRLGFRVASSPLYKRGWTLQEQILSTRTMYWTKHALFWGCAEERAAEFRPDGLSASSFPGHITLSQFLSSNADKALGNMWLSVVAHYSSASLSHESDRLAALMGLASRLQDHFGDEYLFGIWKSQLLAGIAWQSVVRSHHRIREGMACTLPSWSWVSLRAPVIFPLDCPLEIEWLAEVVAVEGETNVLNPVGEKVFECRVRIKGKVILIDQVPPDTVQFGKEDQEWDLGGQRRTVEILMAEMDCSPKPHPNNDLGCLVLASWGMDQTATARIELSCLFLAGFSFFLGSLLPLSSLPRYSNNHPTNIVSRYPKVKSNMSAPKIPTIKLNDGHEIPVLAYGLGTARATRGGPLDTSLVELTKKAIATGFLHLDGAQMYGNEAELGEAIRTSPTPRSSLFITTKYSYYTAPTPATFSASLSKLGLDYVDLYLIHHPFCGGSSGTSLAPYDPAKLQQTWADLEQLQREGKIRSIGVSNFLREHLEVVLETAKVVPAVNQIEFHPYLQHRGLLDFHREKGIVTEAYGPLTPIVRAVEGPVAAIYNRLAEKYGVSESVVGLRWVIDRGVVAITTSSKEERLRSYIEKVPSFKLTEEEVKEISEAGLQKHYRAFFTNRYPEDDRS</sequence>
<dbReference type="GO" id="GO:0016652">
    <property type="term" value="F:oxidoreductase activity, acting on NAD(P)H as acceptor"/>
    <property type="evidence" value="ECO:0007669"/>
    <property type="project" value="InterPro"/>
</dbReference>
<dbReference type="SUPFAM" id="SSF51430">
    <property type="entry name" value="NAD(P)-linked oxidoreductase"/>
    <property type="match status" value="1"/>
</dbReference>
<dbReference type="Gene3D" id="3.20.20.100">
    <property type="entry name" value="NADP-dependent oxidoreductase domain"/>
    <property type="match status" value="1"/>
</dbReference>
<dbReference type="FunFam" id="3.20.20.100:FF:000002">
    <property type="entry name" value="2,5-diketo-D-gluconic acid reductase A"/>
    <property type="match status" value="1"/>
</dbReference>
<dbReference type="PROSITE" id="PS00062">
    <property type="entry name" value="ALDOKETO_REDUCTASE_2"/>
    <property type="match status" value="1"/>
</dbReference>
<dbReference type="VEuPathDB" id="FungiDB:SAPIO_CDS3959"/>
<dbReference type="PANTHER" id="PTHR33112:SF16">
    <property type="entry name" value="HETEROKARYON INCOMPATIBILITY DOMAIN-CONTAINING PROTEIN"/>
    <property type="match status" value="1"/>
</dbReference>
<dbReference type="KEGG" id="sapo:SAPIO_CDS3959"/>
<dbReference type="InterPro" id="IPR010730">
    <property type="entry name" value="HET"/>
</dbReference>
<dbReference type="Proteomes" id="UP000028545">
    <property type="component" value="Unassembled WGS sequence"/>
</dbReference>
<evidence type="ECO:0000259" key="2">
    <source>
        <dbReference type="Pfam" id="PF00248"/>
    </source>
</evidence>